<protein>
    <submittedName>
        <fullName evidence="2">Uncharacterized protein</fullName>
    </submittedName>
</protein>
<name>A0A844D3I3_9RHOB</name>
<feature type="chain" id="PRO_5032967166" evidence="1">
    <location>
        <begin position="25"/>
        <end position="80"/>
    </location>
</feature>
<keyword evidence="3" id="KW-1185">Reference proteome</keyword>
<gene>
    <name evidence="2" type="ORF">FDP25_10255</name>
</gene>
<evidence type="ECO:0000313" key="3">
    <source>
        <dbReference type="Proteomes" id="UP000564704"/>
    </source>
</evidence>
<evidence type="ECO:0000313" key="2">
    <source>
        <dbReference type="EMBL" id="MRU15808.1"/>
    </source>
</evidence>
<dbReference type="Proteomes" id="UP000564704">
    <property type="component" value="Unassembled WGS sequence"/>
</dbReference>
<evidence type="ECO:0000256" key="1">
    <source>
        <dbReference type="SAM" id="SignalP"/>
    </source>
</evidence>
<comment type="caution">
    <text evidence="2">The sequence shown here is derived from an EMBL/GenBank/DDBJ whole genome shotgun (WGS) entry which is preliminary data.</text>
</comment>
<proteinExistence type="predicted"/>
<feature type="signal peptide" evidence="1">
    <location>
        <begin position="1"/>
        <end position="24"/>
    </location>
</feature>
<dbReference type="OrthoDB" id="7745874at2"/>
<organism evidence="2 3">
    <name type="scientific">Roseovarius bejariae</name>
    <dbReference type="NCBI Taxonomy" id="2576383"/>
    <lineage>
        <taxon>Bacteria</taxon>
        <taxon>Pseudomonadati</taxon>
        <taxon>Pseudomonadota</taxon>
        <taxon>Alphaproteobacteria</taxon>
        <taxon>Rhodobacterales</taxon>
        <taxon>Roseobacteraceae</taxon>
        <taxon>Roseovarius</taxon>
    </lineage>
</organism>
<keyword evidence="1" id="KW-0732">Signal</keyword>
<dbReference type="RefSeq" id="WP_154151379.1">
    <property type="nucleotide sequence ID" value="NZ_SZWE01000001.1"/>
</dbReference>
<reference evidence="2 3" key="1">
    <citation type="submission" date="2019-05" db="EMBL/GenBank/DDBJ databases">
        <title>Roseovarius bejariae sp. nov., a moderately halophylic bacterium isolated from a saline soil in Rambla Salada (Murcia).</title>
        <authorList>
            <person name="Castro D.J."/>
            <person name="Gomez-Altuve A."/>
            <person name="Reina J.C."/>
            <person name="Rodriguez M."/>
            <person name="Sampedro I."/>
            <person name="Llamas I."/>
            <person name="Martinez-Checa F."/>
        </authorList>
    </citation>
    <scope>NUCLEOTIDE SEQUENCE [LARGE SCALE GENOMIC DNA]</scope>
    <source>
        <strain evidence="2 3">A21</strain>
    </source>
</reference>
<accession>A0A844D3I3</accession>
<dbReference type="EMBL" id="SZWE01000001">
    <property type="protein sequence ID" value="MRU15808.1"/>
    <property type="molecule type" value="Genomic_DNA"/>
</dbReference>
<sequence>MTQKILSLTLVSALALSLPAMAHAACVAEYKAKRDNPLELHYDVAQISGPCTIRNARTQLADQLSRRGLTLLKVLSVSEQ</sequence>
<dbReference type="AlphaFoldDB" id="A0A844D3I3"/>